<dbReference type="AlphaFoldDB" id="A0A228I877"/>
<feature type="transmembrane region" description="Helical" evidence="1">
    <location>
        <begin position="84"/>
        <end position="109"/>
    </location>
</feature>
<name>A0A228I877_9BURK</name>
<feature type="transmembrane region" description="Helical" evidence="1">
    <location>
        <begin position="130"/>
        <end position="156"/>
    </location>
</feature>
<evidence type="ECO:0000313" key="2">
    <source>
        <dbReference type="EMBL" id="OXI38633.1"/>
    </source>
</evidence>
<reference evidence="3" key="1">
    <citation type="submission" date="2017-06" db="EMBL/GenBank/DDBJ databases">
        <authorList>
            <person name="LiPuma J."/>
            <person name="Spilker T."/>
        </authorList>
    </citation>
    <scope>NUCLEOTIDE SEQUENCE [LARGE SCALE GENOMIC DNA]</scope>
    <source>
        <strain evidence="3">AU17325</strain>
    </source>
</reference>
<evidence type="ECO:0000256" key="1">
    <source>
        <dbReference type="SAM" id="Phobius"/>
    </source>
</evidence>
<organism evidence="2 3">
    <name type="scientific">Burkholderia aenigmatica</name>
    <dbReference type="NCBI Taxonomy" id="2015348"/>
    <lineage>
        <taxon>Bacteria</taxon>
        <taxon>Pseudomonadati</taxon>
        <taxon>Pseudomonadota</taxon>
        <taxon>Betaproteobacteria</taxon>
        <taxon>Burkholderiales</taxon>
        <taxon>Burkholderiaceae</taxon>
        <taxon>Burkholderia</taxon>
        <taxon>Burkholderia cepacia complex</taxon>
    </lineage>
</organism>
<reference evidence="2 3" key="2">
    <citation type="submission" date="2017-08" db="EMBL/GenBank/DDBJ databases">
        <title>WGS of novel Burkholderia cepaca complex species.</title>
        <authorList>
            <person name="Lipuma J."/>
            <person name="Spilker T."/>
        </authorList>
    </citation>
    <scope>NUCLEOTIDE SEQUENCE [LARGE SCALE GENOMIC DNA]</scope>
    <source>
        <strain evidence="2 3">AU17325</strain>
    </source>
</reference>
<feature type="transmembrane region" description="Helical" evidence="1">
    <location>
        <begin position="38"/>
        <end position="61"/>
    </location>
</feature>
<keyword evidence="1" id="KW-0472">Membrane</keyword>
<dbReference type="Proteomes" id="UP000214600">
    <property type="component" value="Unassembled WGS sequence"/>
</dbReference>
<evidence type="ECO:0000313" key="3">
    <source>
        <dbReference type="Proteomes" id="UP000214600"/>
    </source>
</evidence>
<gene>
    <name evidence="2" type="ORF">CFB84_28695</name>
</gene>
<dbReference type="GO" id="GO:0005886">
    <property type="term" value="C:plasma membrane"/>
    <property type="evidence" value="ECO:0007669"/>
    <property type="project" value="UniProtKB-SubCell"/>
</dbReference>
<feature type="transmembrane region" description="Helical" evidence="1">
    <location>
        <begin position="277"/>
        <end position="295"/>
    </location>
</feature>
<dbReference type="Pfam" id="PF12679">
    <property type="entry name" value="ABC2_membrane_2"/>
    <property type="match status" value="1"/>
</dbReference>
<dbReference type="OrthoDB" id="9179776at2"/>
<protein>
    <submittedName>
        <fullName evidence="2">ABC transporter permease</fullName>
    </submittedName>
</protein>
<dbReference type="EMBL" id="NKFA01000014">
    <property type="protein sequence ID" value="OXI38633.1"/>
    <property type="molecule type" value="Genomic_DNA"/>
</dbReference>
<comment type="caution">
    <text evidence="2">The sequence shown here is derived from an EMBL/GenBank/DDBJ whole genome shotgun (WGS) entry which is preliminary data.</text>
</comment>
<feature type="transmembrane region" description="Helical" evidence="1">
    <location>
        <begin position="199"/>
        <end position="223"/>
    </location>
</feature>
<feature type="transmembrane region" description="Helical" evidence="1">
    <location>
        <begin position="243"/>
        <end position="265"/>
    </location>
</feature>
<keyword evidence="1" id="KW-0812">Transmembrane</keyword>
<accession>A0A228I877</accession>
<dbReference type="GO" id="GO:0140359">
    <property type="term" value="F:ABC-type transporter activity"/>
    <property type="evidence" value="ECO:0007669"/>
    <property type="project" value="InterPro"/>
</dbReference>
<feature type="transmembrane region" description="Helical" evidence="1">
    <location>
        <begin position="168"/>
        <end position="192"/>
    </location>
</feature>
<feature type="transmembrane region" description="Helical" evidence="1">
    <location>
        <begin position="431"/>
        <end position="448"/>
    </location>
</feature>
<sequence length="470" mass="50368">MAVASRRCSLRSPDPRSTAAILPALFRNEVRNLLTSRALWILLLILSPLVGYSFIQAVSLFGEASRSALQSAELARGMTPLDGILVPTFGGFYLVVTLLFPFVAIRAVGQEKQSGALKLALQSPVRVPTLVATKVLAVGLVWLIVLLPAASAVAAWRLLGGHLYGPEVAGLLFGHALYGLAVTAIAFFAAAVTESIATGAIVTLAFTIGSWVLDFAASGQVGWLAKLAPLSLTATLREFEHGLFASAGALRTLTFSLALLALSVVWLPPGTRLRAKLAISIAMLFAAALLVAGAGETRWYVELSEDQRNSFDPEDEAALRKIMAPLAITLYLSPDDSRAREMESDVLAKLRRAVPRLTIRYASVKAGPFGASGDDRYGVIVYEYAGKHEESRSNSPREILPILYGLADVTVKPGAVTIYPGYPLVAEPAAAAWWFYGALPGLILYGWWRTRGAAPAPRRSGQSQPREKQS</sequence>
<proteinExistence type="predicted"/>
<keyword evidence="1" id="KW-1133">Transmembrane helix</keyword>